<evidence type="ECO:0000256" key="2">
    <source>
        <dbReference type="ARBA" id="ARBA00004496"/>
    </source>
</evidence>
<dbReference type="GO" id="GO:0032511">
    <property type="term" value="P:late endosome to vacuole transport via multivesicular body sorting pathway"/>
    <property type="evidence" value="ECO:0007669"/>
    <property type="project" value="InterPro"/>
</dbReference>
<dbReference type="InterPro" id="IPR044538">
    <property type="entry name" value="Vta1-like"/>
</dbReference>
<comment type="subcellular location">
    <subcellularLocation>
        <location evidence="2">Cytoplasm</location>
    </subcellularLocation>
    <subcellularLocation>
        <location evidence="1">Endosome membrane</location>
        <topology evidence="1">Peripheral membrane protein</topology>
    </subcellularLocation>
</comment>
<dbReference type="GO" id="GO:0010008">
    <property type="term" value="C:endosome membrane"/>
    <property type="evidence" value="ECO:0007669"/>
    <property type="project" value="UniProtKB-SubCell"/>
</dbReference>
<protein>
    <recommendedName>
        <fullName evidence="14">Vacuolar protein sorting-associated protein vta1</fullName>
    </recommendedName>
</protein>
<dbReference type="GO" id="GO:0005771">
    <property type="term" value="C:multivesicular body"/>
    <property type="evidence" value="ECO:0007669"/>
    <property type="project" value="TreeGrafter"/>
</dbReference>
<dbReference type="OrthoDB" id="391137at2759"/>
<evidence type="ECO:0000259" key="11">
    <source>
        <dbReference type="Pfam" id="PF18097"/>
    </source>
</evidence>
<feature type="domain" description="Vta1 C-terminal" evidence="11">
    <location>
        <begin position="416"/>
        <end position="448"/>
    </location>
</feature>
<comment type="caution">
    <text evidence="12">The sequence shown here is derived from an EMBL/GenBank/DDBJ whole genome shotgun (WGS) entry which is preliminary data.</text>
</comment>
<evidence type="ECO:0000256" key="9">
    <source>
        <dbReference type="SAM" id="MobiDB-lite"/>
    </source>
</evidence>
<keyword evidence="4" id="KW-0813">Transport</keyword>
<evidence type="ECO:0000313" key="12">
    <source>
        <dbReference type="EMBL" id="TCD67094.1"/>
    </source>
</evidence>
<dbReference type="Proteomes" id="UP000292702">
    <property type="component" value="Unassembled WGS sequence"/>
</dbReference>
<dbReference type="Pfam" id="PF18097">
    <property type="entry name" value="Vta1_C"/>
    <property type="match status" value="1"/>
</dbReference>
<evidence type="ECO:0008006" key="14">
    <source>
        <dbReference type="Google" id="ProtNLM"/>
    </source>
</evidence>
<evidence type="ECO:0000256" key="8">
    <source>
        <dbReference type="ARBA" id="ARBA00023136"/>
    </source>
</evidence>
<dbReference type="InterPro" id="IPR039431">
    <property type="entry name" value="Vta1/CALS_N"/>
</dbReference>
<evidence type="ECO:0000313" key="13">
    <source>
        <dbReference type="Proteomes" id="UP000292702"/>
    </source>
</evidence>
<proteinExistence type="inferred from homology"/>
<evidence type="ECO:0000256" key="7">
    <source>
        <dbReference type="ARBA" id="ARBA00022927"/>
    </source>
</evidence>
<keyword evidence="5" id="KW-0963">Cytoplasm</keyword>
<feature type="compositionally biased region" description="Polar residues" evidence="9">
    <location>
        <begin position="258"/>
        <end position="270"/>
    </location>
</feature>
<evidence type="ECO:0000256" key="1">
    <source>
        <dbReference type="ARBA" id="ARBA00004481"/>
    </source>
</evidence>
<sequence length="453" mass="47629">MVTLNLTPAPSELKNIAPYLQRANELKVQEPVMSYWCAYYAAQLGIALKSKDAVVRNFLFELLGALETVKKEIGPNDAIDDENASAAFVESFALKVFNMADAEDRKGQATRGTAKKFLAAAHFLEILATFDSAGASDGVSESTVAEKIRYSKWKAADIAKAFREGRKPTPGPADGPQDEDVAAGDGEIHAPTINIAPAPDSPPQIVVGSPPTQGIARAMSPPHLDLQFAPFPLPSPSQAVPPPVNSAYINPDSLDVAGSNTPSSWSTVATPGSPAVSRHDVDDQAHTPTPVSTRRAWMSTDVEGRNDDSDLEEDTSAHQPGLSAVSTTGEPSTTPALSATSQDFDILTPPAIPRAPPNSALNSGFIPSAPTVPPPIVEVTTPTQSSQTPARSLMSALVPPTPEPSPAVAVPLTPGRISKVQKHCKYAISALDYEDAETAKAELRKALAELGGL</sequence>
<feature type="region of interest" description="Disordered" evidence="9">
    <location>
        <begin position="163"/>
        <end position="184"/>
    </location>
</feature>
<feature type="domain" description="Vta1/callose synthase N-terminal" evidence="10">
    <location>
        <begin position="15"/>
        <end position="164"/>
    </location>
</feature>
<keyword evidence="7" id="KW-0653">Protein transport</keyword>
<dbReference type="Gene3D" id="1.20.5.420">
    <property type="entry name" value="Immunoglobulin FC, subunit C"/>
    <property type="match status" value="1"/>
</dbReference>
<keyword evidence="6" id="KW-0967">Endosome</keyword>
<comment type="similarity">
    <text evidence="3">Belongs to the VTA1 family.</text>
</comment>
<dbReference type="EMBL" id="RWJN01000110">
    <property type="protein sequence ID" value="TCD67094.1"/>
    <property type="molecule type" value="Genomic_DNA"/>
</dbReference>
<dbReference type="PANTHER" id="PTHR46009">
    <property type="entry name" value="VACUOLAR PROTEIN SORTING-ASSOCIATED PROTEIN VTA1 HOMOLOG"/>
    <property type="match status" value="1"/>
</dbReference>
<keyword evidence="8" id="KW-0472">Membrane</keyword>
<name>A0A4R0RW74_9APHY</name>
<feature type="compositionally biased region" description="Polar residues" evidence="9">
    <location>
        <begin position="324"/>
        <end position="337"/>
    </location>
</feature>
<dbReference type="STRING" id="92696.A0A4R0RW74"/>
<reference evidence="12 13" key="1">
    <citation type="submission" date="2018-11" db="EMBL/GenBank/DDBJ databases">
        <title>Genome assembly of Steccherinum ochraceum LE-BIN_3174, the white-rot fungus of the Steccherinaceae family (The Residual Polyporoid clade, Polyporales, Basidiomycota).</title>
        <authorList>
            <person name="Fedorova T.V."/>
            <person name="Glazunova O.A."/>
            <person name="Landesman E.O."/>
            <person name="Moiseenko K.V."/>
            <person name="Psurtseva N.V."/>
            <person name="Savinova O.S."/>
            <person name="Shakhova N.V."/>
            <person name="Tyazhelova T.V."/>
            <person name="Vasina D.V."/>
        </authorList>
    </citation>
    <scope>NUCLEOTIDE SEQUENCE [LARGE SCALE GENOMIC DNA]</scope>
    <source>
        <strain evidence="12 13">LE-BIN_3174</strain>
    </source>
</reference>
<keyword evidence="13" id="KW-1185">Reference proteome</keyword>
<evidence type="ECO:0000256" key="3">
    <source>
        <dbReference type="ARBA" id="ARBA00007895"/>
    </source>
</evidence>
<evidence type="ECO:0000256" key="5">
    <source>
        <dbReference type="ARBA" id="ARBA00022490"/>
    </source>
</evidence>
<dbReference type="GO" id="GO:0015031">
    <property type="term" value="P:protein transport"/>
    <property type="evidence" value="ECO:0007669"/>
    <property type="project" value="UniProtKB-KW"/>
</dbReference>
<evidence type="ECO:0000256" key="6">
    <source>
        <dbReference type="ARBA" id="ARBA00022753"/>
    </source>
</evidence>
<organism evidence="12 13">
    <name type="scientific">Steccherinum ochraceum</name>
    <dbReference type="NCBI Taxonomy" id="92696"/>
    <lineage>
        <taxon>Eukaryota</taxon>
        <taxon>Fungi</taxon>
        <taxon>Dikarya</taxon>
        <taxon>Basidiomycota</taxon>
        <taxon>Agaricomycotina</taxon>
        <taxon>Agaricomycetes</taxon>
        <taxon>Polyporales</taxon>
        <taxon>Steccherinaceae</taxon>
        <taxon>Steccherinum</taxon>
    </lineage>
</organism>
<gene>
    <name evidence="12" type="ORF">EIP91_000557</name>
</gene>
<dbReference type="AlphaFoldDB" id="A0A4R0RW74"/>
<dbReference type="Pfam" id="PF04652">
    <property type="entry name" value="Vta1"/>
    <property type="match status" value="1"/>
</dbReference>
<dbReference type="Gene3D" id="1.25.40.270">
    <property type="entry name" value="Vacuolar protein sorting-associated protein vta1"/>
    <property type="match status" value="1"/>
</dbReference>
<evidence type="ECO:0000256" key="4">
    <source>
        <dbReference type="ARBA" id="ARBA00022448"/>
    </source>
</evidence>
<dbReference type="InterPro" id="IPR023175">
    <property type="entry name" value="Vta1/CALS_N_sf"/>
</dbReference>
<feature type="region of interest" description="Disordered" evidence="9">
    <location>
        <begin position="258"/>
        <end position="337"/>
    </location>
</feature>
<evidence type="ECO:0000259" key="10">
    <source>
        <dbReference type="Pfam" id="PF04652"/>
    </source>
</evidence>
<dbReference type="InterPro" id="IPR041212">
    <property type="entry name" value="Vta1_C"/>
</dbReference>
<accession>A0A4R0RW74</accession>
<dbReference type="PANTHER" id="PTHR46009:SF1">
    <property type="entry name" value="VACUOLAR PROTEIN SORTING-ASSOCIATED PROTEIN VTA1 HOMOLOG"/>
    <property type="match status" value="1"/>
</dbReference>